<evidence type="ECO:0000256" key="6">
    <source>
        <dbReference type="ARBA" id="ARBA00022618"/>
    </source>
</evidence>
<evidence type="ECO:0000256" key="4">
    <source>
        <dbReference type="ARBA" id="ARBA00019437"/>
    </source>
</evidence>
<evidence type="ECO:0000256" key="15">
    <source>
        <dbReference type="ARBA" id="ARBA00031038"/>
    </source>
</evidence>
<dbReference type="Gene3D" id="3.40.50.410">
    <property type="entry name" value="von Willebrand factor, type A domain"/>
    <property type="match status" value="1"/>
</dbReference>
<evidence type="ECO:0000256" key="7">
    <source>
        <dbReference type="ARBA" id="ARBA00022763"/>
    </source>
</evidence>
<evidence type="ECO:0000256" key="13">
    <source>
        <dbReference type="ARBA" id="ARBA00023306"/>
    </source>
</evidence>
<comment type="subcellular location">
    <subcellularLocation>
        <location evidence="2">Cytoplasm</location>
    </subcellularLocation>
    <subcellularLocation>
        <location evidence="1">Nucleus</location>
    </subcellularLocation>
</comment>
<evidence type="ECO:0000256" key="8">
    <source>
        <dbReference type="ARBA" id="ARBA00022776"/>
    </source>
</evidence>
<dbReference type="Proteomes" id="UP001157006">
    <property type="component" value="Chromosome 5"/>
</dbReference>
<dbReference type="PANTHER" id="PTHR15660:SF1">
    <property type="entry name" value="BRISC AND BRCA1-A COMPLEX MEMBER 1"/>
    <property type="match status" value="1"/>
</dbReference>
<dbReference type="GO" id="GO:0005737">
    <property type="term" value="C:cytoplasm"/>
    <property type="evidence" value="ECO:0007669"/>
    <property type="project" value="UniProtKB-SubCell"/>
</dbReference>
<name>A0AAV1AV49_VICFA</name>
<dbReference type="PANTHER" id="PTHR15660">
    <property type="entry name" value="BRISC AND BRCA1-A COMPLEX MEMBER 1"/>
    <property type="match status" value="1"/>
</dbReference>
<evidence type="ECO:0000313" key="16">
    <source>
        <dbReference type="EMBL" id="CAI8613123.1"/>
    </source>
</evidence>
<evidence type="ECO:0000256" key="11">
    <source>
        <dbReference type="ARBA" id="ARBA00023204"/>
    </source>
</evidence>
<evidence type="ECO:0000256" key="10">
    <source>
        <dbReference type="ARBA" id="ARBA00022853"/>
    </source>
</evidence>
<dbReference type="CDD" id="cd21502">
    <property type="entry name" value="vWA_BABAM1"/>
    <property type="match status" value="1"/>
</dbReference>
<evidence type="ECO:0000256" key="9">
    <source>
        <dbReference type="ARBA" id="ARBA00022786"/>
    </source>
</evidence>
<keyword evidence="13" id="KW-0131">Cell cycle</keyword>
<keyword evidence="17" id="KW-1185">Reference proteome</keyword>
<sequence length="166" mass="18917">MEEQRVEGKANSSYNLEPLPISNEDILFCIDIDPQSITCFDAIKQSILLFVNTKLTINPQHRFAFATLSNSVSSLMKEFSSKVESTIAAVRGFSATTSTTQPDLTTLFQLAAREARKSRMQGRILRVILFYCRSTERPQHQWPENQRLFTLDIMYLHDKPGPDNCP</sequence>
<gene>
    <name evidence="16" type="ORF">VFH_V066640</name>
</gene>
<keyword evidence="12" id="KW-0539">Nucleus</keyword>
<dbReference type="EMBL" id="OX451740">
    <property type="protein sequence ID" value="CAI8613123.1"/>
    <property type="molecule type" value="Genomic_DNA"/>
</dbReference>
<keyword evidence="11" id="KW-0234">DNA repair</keyword>
<accession>A0AAV1AV49</accession>
<dbReference type="AlphaFoldDB" id="A0AAV1AV49"/>
<evidence type="ECO:0000256" key="5">
    <source>
        <dbReference type="ARBA" id="ARBA00022490"/>
    </source>
</evidence>
<dbReference type="GO" id="GO:0051301">
    <property type="term" value="P:cell division"/>
    <property type="evidence" value="ECO:0007669"/>
    <property type="project" value="UniProtKB-KW"/>
</dbReference>
<evidence type="ECO:0000256" key="2">
    <source>
        <dbReference type="ARBA" id="ARBA00004496"/>
    </source>
</evidence>
<evidence type="ECO:0000313" key="17">
    <source>
        <dbReference type="Proteomes" id="UP001157006"/>
    </source>
</evidence>
<keyword evidence="6" id="KW-0132">Cell division</keyword>
<keyword evidence="5" id="KW-0963">Cytoplasm</keyword>
<evidence type="ECO:0000256" key="12">
    <source>
        <dbReference type="ARBA" id="ARBA00023242"/>
    </source>
</evidence>
<keyword evidence="8" id="KW-0498">Mitosis</keyword>
<keyword evidence="7" id="KW-0227">DNA damage</keyword>
<evidence type="ECO:0000256" key="14">
    <source>
        <dbReference type="ARBA" id="ARBA00030984"/>
    </source>
</evidence>
<keyword evidence="10" id="KW-0156">Chromatin regulator</keyword>
<protein>
    <recommendedName>
        <fullName evidence="4">BRISC and BRCA1-A complex member 1</fullName>
    </recommendedName>
    <alternativeName>
        <fullName evidence="14">Mediator of RAP80 interactions and targeting subunit of 40 kDa</fullName>
    </alternativeName>
    <alternativeName>
        <fullName evidence="15">New component of the BRCA1-A complex</fullName>
    </alternativeName>
</protein>
<dbReference type="InterPro" id="IPR026126">
    <property type="entry name" value="BABAM1"/>
</dbReference>
<comment type="similarity">
    <text evidence="3">Belongs to the BABAM1 family.</text>
</comment>
<keyword evidence="9" id="KW-0833">Ubl conjugation pathway</keyword>
<proteinExistence type="inferred from homology"/>
<dbReference type="GO" id="GO:0006281">
    <property type="term" value="P:DNA repair"/>
    <property type="evidence" value="ECO:0007669"/>
    <property type="project" value="UniProtKB-KW"/>
</dbReference>
<evidence type="ECO:0000256" key="3">
    <source>
        <dbReference type="ARBA" id="ARBA00010809"/>
    </source>
</evidence>
<dbReference type="GO" id="GO:0045739">
    <property type="term" value="P:positive regulation of DNA repair"/>
    <property type="evidence" value="ECO:0007669"/>
    <property type="project" value="InterPro"/>
</dbReference>
<dbReference type="GO" id="GO:0070552">
    <property type="term" value="C:BRISC complex"/>
    <property type="evidence" value="ECO:0007669"/>
    <property type="project" value="InterPro"/>
</dbReference>
<evidence type="ECO:0000256" key="1">
    <source>
        <dbReference type="ARBA" id="ARBA00004123"/>
    </source>
</evidence>
<dbReference type="InterPro" id="IPR036465">
    <property type="entry name" value="vWFA_dom_sf"/>
</dbReference>
<organism evidence="16 17">
    <name type="scientific">Vicia faba</name>
    <name type="common">Broad bean</name>
    <name type="synonym">Faba vulgaris</name>
    <dbReference type="NCBI Taxonomy" id="3906"/>
    <lineage>
        <taxon>Eukaryota</taxon>
        <taxon>Viridiplantae</taxon>
        <taxon>Streptophyta</taxon>
        <taxon>Embryophyta</taxon>
        <taxon>Tracheophyta</taxon>
        <taxon>Spermatophyta</taxon>
        <taxon>Magnoliopsida</taxon>
        <taxon>eudicotyledons</taxon>
        <taxon>Gunneridae</taxon>
        <taxon>Pentapetalae</taxon>
        <taxon>rosids</taxon>
        <taxon>fabids</taxon>
        <taxon>Fabales</taxon>
        <taxon>Fabaceae</taxon>
        <taxon>Papilionoideae</taxon>
        <taxon>50 kb inversion clade</taxon>
        <taxon>NPAAA clade</taxon>
        <taxon>Hologalegina</taxon>
        <taxon>IRL clade</taxon>
        <taxon>Fabeae</taxon>
        <taxon>Vicia</taxon>
    </lineage>
</organism>
<dbReference type="GO" id="GO:0006325">
    <property type="term" value="P:chromatin organization"/>
    <property type="evidence" value="ECO:0007669"/>
    <property type="project" value="UniProtKB-KW"/>
</dbReference>
<reference evidence="16 17" key="1">
    <citation type="submission" date="2023-01" db="EMBL/GenBank/DDBJ databases">
        <authorList>
            <person name="Kreplak J."/>
        </authorList>
    </citation>
    <scope>NUCLEOTIDE SEQUENCE [LARGE SCALE GENOMIC DNA]</scope>
</reference>